<reference evidence="8" key="1">
    <citation type="journal article" date="2019" name="Int. J. Syst. Evol. Microbiol.">
        <title>The Global Catalogue of Microorganisms (GCM) 10K type strain sequencing project: providing services to taxonomists for standard genome sequencing and annotation.</title>
        <authorList>
            <consortium name="The Broad Institute Genomics Platform"/>
            <consortium name="The Broad Institute Genome Sequencing Center for Infectious Disease"/>
            <person name="Wu L."/>
            <person name="Ma J."/>
        </authorList>
    </citation>
    <scope>NUCLEOTIDE SEQUENCE [LARGE SCALE GENOMIC DNA]</scope>
    <source>
        <strain evidence="8">CGMCC 1.15399</strain>
    </source>
</reference>
<accession>A0ABW4GQ38</accession>
<evidence type="ECO:0000256" key="1">
    <source>
        <dbReference type="ARBA" id="ARBA00001974"/>
    </source>
</evidence>
<feature type="domain" description="Glucose-methanol-choline oxidoreductase C-terminal" evidence="6">
    <location>
        <begin position="432"/>
        <end position="563"/>
    </location>
</feature>
<evidence type="ECO:0000259" key="6">
    <source>
        <dbReference type="Pfam" id="PF05199"/>
    </source>
</evidence>
<dbReference type="RefSeq" id="WP_219529343.1">
    <property type="nucleotide sequence ID" value="NZ_JAHKRM010000006.1"/>
</dbReference>
<comment type="cofactor">
    <cofactor evidence="1">
        <name>FAD</name>
        <dbReference type="ChEBI" id="CHEBI:57692"/>
    </cofactor>
</comment>
<evidence type="ECO:0000256" key="4">
    <source>
        <dbReference type="ARBA" id="ARBA00022827"/>
    </source>
</evidence>
<comment type="similarity">
    <text evidence="2">Belongs to the GMC oxidoreductase family.</text>
</comment>
<keyword evidence="3" id="KW-0285">Flavoprotein</keyword>
<evidence type="ECO:0000256" key="2">
    <source>
        <dbReference type="ARBA" id="ARBA00010790"/>
    </source>
</evidence>
<keyword evidence="8" id="KW-1185">Reference proteome</keyword>
<dbReference type="Pfam" id="PF05199">
    <property type="entry name" value="GMC_oxred_C"/>
    <property type="match status" value="1"/>
</dbReference>
<evidence type="ECO:0000313" key="8">
    <source>
        <dbReference type="Proteomes" id="UP001597097"/>
    </source>
</evidence>
<dbReference type="PANTHER" id="PTHR42784:SF1">
    <property type="entry name" value="PYRANOSE 2-OXIDASE"/>
    <property type="match status" value="1"/>
</dbReference>
<evidence type="ECO:0000313" key="7">
    <source>
        <dbReference type="EMBL" id="MFD1544608.1"/>
    </source>
</evidence>
<dbReference type="InterPro" id="IPR007867">
    <property type="entry name" value="GMC_OxRtase_C"/>
</dbReference>
<evidence type="ECO:0000256" key="5">
    <source>
        <dbReference type="ARBA" id="ARBA00023002"/>
    </source>
</evidence>
<proteinExistence type="inferred from homology"/>
<protein>
    <submittedName>
        <fullName evidence="7">GMC oxidoreductase</fullName>
    </submittedName>
</protein>
<evidence type="ECO:0000256" key="3">
    <source>
        <dbReference type="ARBA" id="ARBA00022630"/>
    </source>
</evidence>
<dbReference type="PANTHER" id="PTHR42784">
    <property type="entry name" value="PYRANOSE 2-OXIDASE"/>
    <property type="match status" value="1"/>
</dbReference>
<keyword evidence="5" id="KW-0560">Oxidoreductase</keyword>
<dbReference type="InterPro" id="IPR051473">
    <property type="entry name" value="P2Ox-like"/>
</dbReference>
<comment type="caution">
    <text evidence="7">The sequence shown here is derived from an EMBL/GenBank/DDBJ whole genome shotgun (WGS) entry which is preliminary data.</text>
</comment>
<name>A0ABW4GQ38_9ACTN</name>
<keyword evidence="4" id="KW-0274">FAD</keyword>
<organism evidence="7 8">
    <name type="scientific">Nonomuraea guangzhouensis</name>
    <dbReference type="NCBI Taxonomy" id="1291555"/>
    <lineage>
        <taxon>Bacteria</taxon>
        <taxon>Bacillati</taxon>
        <taxon>Actinomycetota</taxon>
        <taxon>Actinomycetes</taxon>
        <taxon>Streptosporangiales</taxon>
        <taxon>Streptosporangiaceae</taxon>
        <taxon>Nonomuraea</taxon>
    </lineage>
</organism>
<dbReference type="Proteomes" id="UP001597097">
    <property type="component" value="Unassembled WGS sequence"/>
</dbReference>
<gene>
    <name evidence="7" type="ORF">ACFSJ0_46725</name>
</gene>
<dbReference type="EMBL" id="JBHUCM010000044">
    <property type="protein sequence ID" value="MFD1544608.1"/>
    <property type="molecule type" value="Genomic_DNA"/>
</dbReference>
<sequence>MALPELVPSGQPVDVQKTSFSLDVLGRFICSTWQEATGSGGPPFSAVVIGGGMYGAYCATKIYRRHPGKRVLLLDAGPFLVSEHVQNLGPIGLNVPAPISPNADPRVPRELVWGLPWRGNVDFPGLAYCTGGKSLYWGGWCPRLTASDLGRWPASTAAYLEGNYLEVESEIGVVPATDFIAGELCTTLSEAFASAASVTPGFETGIGDRGVEVAPLAVQGDSPVSGLFSFDKYSSLPMLMDAVREDVAASGGRDADRRLFVVPLAHVIRAHTADGAVTRIDVDAAGQPESLQVSPDCAVILAASAVETTRLALCSFPTPLMGRNLMAHVRSDFTVRIRRTALPPVPDHVQTGALLLRGLAPAGRFHIQVTASTSQGGSDELLFRMLPDIDLLDRQLANTDPEWITVTLRCIGEMQGDRTTVIPDPDKSWINLSPHEVDEYGIPRAYLHITLDPRDEQVWQAMDTAALAIARAVAGSPDQIQYLYDNAWHAAPFPLDRPFPEWHRGLGTTYHESGTLWMGDDPATSVTDPIGRFHHVRNAYACDQSLFPTVGSVNPVLTGLTLARQLAERI</sequence>